<dbReference type="EMBL" id="PICB01001170">
    <property type="protein sequence ID" value="PLP42859.1"/>
    <property type="molecule type" value="Genomic_DNA"/>
</dbReference>
<comment type="caution">
    <text evidence="1">The sequence shown here is derived from an EMBL/GenBank/DDBJ whole genome shotgun (WGS) entry which is preliminary data.</text>
</comment>
<dbReference type="Proteomes" id="UP000234473">
    <property type="component" value="Unassembled WGS sequence"/>
</dbReference>
<gene>
    <name evidence="1" type="ORF">CWM98_20185</name>
</gene>
<dbReference type="AlphaFoldDB" id="A0A2N5ACG9"/>
<evidence type="ECO:0000313" key="1">
    <source>
        <dbReference type="EMBL" id="PLP42859.1"/>
    </source>
</evidence>
<proteinExistence type="predicted"/>
<protein>
    <submittedName>
        <fullName evidence="1">Uncharacterized protein</fullName>
    </submittedName>
</protein>
<name>A0A2N5ACG9_KLEVA</name>
<organism evidence="1 2">
    <name type="scientific">Klebsiella variicola</name>
    <dbReference type="NCBI Taxonomy" id="244366"/>
    <lineage>
        <taxon>Bacteria</taxon>
        <taxon>Pseudomonadati</taxon>
        <taxon>Pseudomonadota</taxon>
        <taxon>Gammaproteobacteria</taxon>
        <taxon>Enterobacterales</taxon>
        <taxon>Enterobacteriaceae</taxon>
        <taxon>Klebsiella/Raoultella group</taxon>
        <taxon>Klebsiella</taxon>
        <taxon>Klebsiella pneumoniae complex</taxon>
    </lineage>
</organism>
<evidence type="ECO:0000313" key="2">
    <source>
        <dbReference type="Proteomes" id="UP000234473"/>
    </source>
</evidence>
<sequence length="88" mass="9847">MKTGETKTRCVNSTYTYTENAVYSGTEYTTSLKGKIMMSMNGRTILKNQDITGYESTESSSADSLEKAQNNIVRFMAYKIKMGIFSAK</sequence>
<reference evidence="1 2" key="2">
    <citation type="submission" date="2018-01" db="EMBL/GenBank/DDBJ databases">
        <title>Genomic study of Klebsiella pneumoniae.</title>
        <authorList>
            <person name="Yang Y."/>
            <person name="Bicalho R."/>
        </authorList>
    </citation>
    <scope>NUCLEOTIDE SEQUENCE [LARGE SCALE GENOMIC DNA]</scope>
    <source>
        <strain evidence="1 2">A5</strain>
    </source>
</reference>
<reference evidence="1 2" key="1">
    <citation type="submission" date="2017-11" db="EMBL/GenBank/DDBJ databases">
        <authorList>
            <person name="Han C.G."/>
        </authorList>
    </citation>
    <scope>NUCLEOTIDE SEQUENCE [LARGE SCALE GENOMIC DNA]</scope>
    <source>
        <strain evidence="1 2">A5</strain>
    </source>
</reference>
<accession>A0A2N5ACG9</accession>